<dbReference type="PANTHER" id="PTHR43768">
    <property type="entry name" value="TREHALOSE 6-PHOSPHATE PHOSPHATASE"/>
    <property type="match status" value="1"/>
</dbReference>
<evidence type="ECO:0000256" key="6">
    <source>
        <dbReference type="RuleBase" id="RU361117"/>
    </source>
</evidence>
<dbReference type="OrthoDB" id="411251at2759"/>
<comment type="caution">
    <text evidence="7">The sequence shown here is derived from an EMBL/GenBank/DDBJ whole genome shotgun (WGS) entry which is preliminary data.</text>
</comment>
<keyword evidence="5 6" id="KW-0378">Hydrolase</keyword>
<dbReference type="EC" id="3.1.3.12" evidence="6"/>
<dbReference type="AlphaFoldDB" id="A0A388JP87"/>
<dbReference type="Gramene" id="GBG59522">
    <property type="protein sequence ID" value="GBG59522"/>
    <property type="gene ID" value="CBR_g38545"/>
</dbReference>
<dbReference type="OMA" id="NGRINSW"/>
<dbReference type="InterPro" id="IPR023214">
    <property type="entry name" value="HAD_sf"/>
</dbReference>
<dbReference type="EMBL" id="BFEA01000004">
    <property type="protein sequence ID" value="GBG59522.1"/>
    <property type="molecule type" value="Genomic_DNA"/>
</dbReference>
<name>A0A388JP87_CHABU</name>
<evidence type="ECO:0000313" key="7">
    <source>
        <dbReference type="EMBL" id="GBG59522.1"/>
    </source>
</evidence>
<dbReference type="STRING" id="69332.A0A388JP87"/>
<evidence type="ECO:0000256" key="5">
    <source>
        <dbReference type="ARBA" id="ARBA00022801"/>
    </source>
</evidence>
<evidence type="ECO:0000313" key="8">
    <source>
        <dbReference type="Proteomes" id="UP000265515"/>
    </source>
</evidence>
<sequence>MTVSKTPLDQKCRSQPLLIVNPSNTEEMNGSVDVFDAMVAASPPRSSLGSFGADLYGENAMAAQYRAWKSKHPSALDSFHKLINAGEGKEVVLFLDYDGTLSPIVEDPDIAYMTEGVYDFVQLAELYYAGSHGMDIMGPPTVRNGSLRRAELHKRNGTRTVNGHWLSGEENGHVHRADRAIDGQALDAENRVYFQPANKYVPLINEVSKRIADQVGSMAGVCIENNKFCLSVHFRRVCQEKWEDLAQIVKDIVKEYSSSLHLTYGRKVLEVRPNLAWNKGKAVAYLLNALGLESGIFPVYIGDDRTDEDAFHVLKERGDGCGIVVSTVAKATHATYSLRDPLEVRDFLHRLVEWKKGFLPRQKDDASCLTHSNRAMFSNYEGYGCSIHDYE</sequence>
<evidence type="ECO:0000256" key="2">
    <source>
        <dbReference type="ARBA" id="ARBA00001968"/>
    </source>
</evidence>
<accession>A0A388JP87</accession>
<dbReference type="SUPFAM" id="SSF56784">
    <property type="entry name" value="HAD-like"/>
    <property type="match status" value="1"/>
</dbReference>
<evidence type="ECO:0000256" key="1">
    <source>
        <dbReference type="ARBA" id="ARBA00000500"/>
    </source>
</evidence>
<dbReference type="PANTHER" id="PTHR43768:SF3">
    <property type="entry name" value="TREHALOSE 6-PHOSPHATE PHOSPHATASE"/>
    <property type="match status" value="1"/>
</dbReference>
<proteinExistence type="inferred from homology"/>
<dbReference type="Proteomes" id="UP000265515">
    <property type="component" value="Unassembled WGS sequence"/>
</dbReference>
<gene>
    <name evidence="7" type="ORF">CBR_g38545</name>
</gene>
<dbReference type="FunFam" id="3.40.50.1000:FF:000073">
    <property type="entry name" value="Trehalose 6-phosphate phosphatase"/>
    <property type="match status" value="1"/>
</dbReference>
<keyword evidence="8" id="KW-1185">Reference proteome</keyword>
<comment type="pathway">
    <text evidence="3 6">Glycan biosynthesis; trehalose biosynthesis.</text>
</comment>
<protein>
    <recommendedName>
        <fullName evidence="6">Trehalose 6-phosphate phosphatase</fullName>
        <ecNumber evidence="6">3.1.3.12</ecNumber>
    </recommendedName>
</protein>
<dbReference type="InterPro" id="IPR003337">
    <property type="entry name" value="Trehalose_PPase"/>
</dbReference>
<comment type="cofactor">
    <cofactor evidence="2 6">
        <name>a divalent metal cation</name>
        <dbReference type="ChEBI" id="CHEBI:60240"/>
    </cofactor>
</comment>
<evidence type="ECO:0000256" key="4">
    <source>
        <dbReference type="ARBA" id="ARBA00008770"/>
    </source>
</evidence>
<reference evidence="7 8" key="1">
    <citation type="journal article" date="2018" name="Cell">
        <title>The Chara Genome: Secondary Complexity and Implications for Plant Terrestrialization.</title>
        <authorList>
            <person name="Nishiyama T."/>
            <person name="Sakayama H."/>
            <person name="Vries J.D."/>
            <person name="Buschmann H."/>
            <person name="Saint-Marcoux D."/>
            <person name="Ullrich K.K."/>
            <person name="Haas F.B."/>
            <person name="Vanderstraeten L."/>
            <person name="Becker D."/>
            <person name="Lang D."/>
            <person name="Vosolsobe S."/>
            <person name="Rombauts S."/>
            <person name="Wilhelmsson P.K.I."/>
            <person name="Janitza P."/>
            <person name="Kern R."/>
            <person name="Heyl A."/>
            <person name="Rumpler F."/>
            <person name="Villalobos L.I.A.C."/>
            <person name="Clay J.M."/>
            <person name="Skokan R."/>
            <person name="Toyoda A."/>
            <person name="Suzuki Y."/>
            <person name="Kagoshima H."/>
            <person name="Schijlen E."/>
            <person name="Tajeshwar N."/>
            <person name="Catarino B."/>
            <person name="Hetherington A.J."/>
            <person name="Saltykova A."/>
            <person name="Bonnot C."/>
            <person name="Breuninger H."/>
            <person name="Symeonidi A."/>
            <person name="Radhakrishnan G.V."/>
            <person name="Van Nieuwerburgh F."/>
            <person name="Deforce D."/>
            <person name="Chang C."/>
            <person name="Karol K.G."/>
            <person name="Hedrich R."/>
            <person name="Ulvskov P."/>
            <person name="Glockner G."/>
            <person name="Delwiche C.F."/>
            <person name="Petrasek J."/>
            <person name="Van de Peer Y."/>
            <person name="Friml J."/>
            <person name="Beilby M."/>
            <person name="Dolan L."/>
            <person name="Kohara Y."/>
            <person name="Sugano S."/>
            <person name="Fujiyama A."/>
            <person name="Delaux P.-M."/>
            <person name="Quint M."/>
            <person name="TheiBen G."/>
            <person name="Hagemann M."/>
            <person name="Harholt J."/>
            <person name="Dunand C."/>
            <person name="Zachgo S."/>
            <person name="Langdale J."/>
            <person name="Maumus F."/>
            <person name="Straeten D.V.D."/>
            <person name="Gould S.B."/>
            <person name="Rensing S.A."/>
        </authorList>
    </citation>
    <scope>NUCLEOTIDE SEQUENCE [LARGE SCALE GENOMIC DNA]</scope>
    <source>
        <strain evidence="7 8">S276</strain>
    </source>
</reference>
<comment type="similarity">
    <text evidence="4 6">Belongs to the trehalose phosphatase family.</text>
</comment>
<evidence type="ECO:0000256" key="3">
    <source>
        <dbReference type="ARBA" id="ARBA00005199"/>
    </source>
</evidence>
<dbReference type="InterPro" id="IPR044651">
    <property type="entry name" value="OTSB-like"/>
</dbReference>
<dbReference type="Gene3D" id="3.40.50.1000">
    <property type="entry name" value="HAD superfamily/HAD-like"/>
    <property type="match status" value="2"/>
</dbReference>
<organism evidence="7 8">
    <name type="scientific">Chara braunii</name>
    <name type="common">Braun's stonewort</name>
    <dbReference type="NCBI Taxonomy" id="69332"/>
    <lineage>
        <taxon>Eukaryota</taxon>
        <taxon>Viridiplantae</taxon>
        <taxon>Streptophyta</taxon>
        <taxon>Charophyceae</taxon>
        <taxon>Charales</taxon>
        <taxon>Characeae</taxon>
        <taxon>Chara</taxon>
    </lineage>
</organism>
<dbReference type="Pfam" id="PF02358">
    <property type="entry name" value="Trehalose_PPase"/>
    <property type="match status" value="1"/>
</dbReference>
<comment type="catalytic activity">
    <reaction evidence="1 6">
        <text>alpha,alpha-trehalose 6-phosphate + H2O = alpha,alpha-trehalose + phosphate</text>
        <dbReference type="Rhea" id="RHEA:23420"/>
        <dbReference type="ChEBI" id="CHEBI:15377"/>
        <dbReference type="ChEBI" id="CHEBI:16551"/>
        <dbReference type="ChEBI" id="CHEBI:43474"/>
        <dbReference type="ChEBI" id="CHEBI:58429"/>
        <dbReference type="EC" id="3.1.3.12"/>
    </reaction>
</comment>
<dbReference type="GO" id="GO:0004805">
    <property type="term" value="F:trehalose-phosphatase activity"/>
    <property type="evidence" value="ECO:0007669"/>
    <property type="project" value="UniProtKB-EC"/>
</dbReference>
<comment type="function">
    <text evidence="6">Removes the phosphate from trehalose 6-phosphate to produce free trehalose.</text>
</comment>
<dbReference type="GO" id="GO:0005992">
    <property type="term" value="P:trehalose biosynthetic process"/>
    <property type="evidence" value="ECO:0007669"/>
    <property type="project" value="UniProtKB-UniPathway"/>
</dbReference>
<dbReference type="InterPro" id="IPR036412">
    <property type="entry name" value="HAD-like_sf"/>
</dbReference>
<dbReference type="NCBIfam" id="TIGR00685">
    <property type="entry name" value="T6PP"/>
    <property type="match status" value="1"/>
</dbReference>
<dbReference type="UniPathway" id="UPA00299"/>